<evidence type="ECO:0000256" key="4">
    <source>
        <dbReference type="ARBA" id="ARBA00022832"/>
    </source>
</evidence>
<dbReference type="SUPFAM" id="SSF50129">
    <property type="entry name" value="GroES-like"/>
    <property type="match status" value="1"/>
</dbReference>
<dbReference type="InterPro" id="IPR020843">
    <property type="entry name" value="ER"/>
</dbReference>
<evidence type="ECO:0000256" key="14">
    <source>
        <dbReference type="ARBA" id="ARBA00048843"/>
    </source>
</evidence>
<dbReference type="Gene3D" id="3.90.180.10">
    <property type="entry name" value="Medium-chain alcohol dehydrogenases, catalytic domain"/>
    <property type="match status" value="1"/>
</dbReference>
<keyword evidence="9" id="KW-0496">Mitochondrion</keyword>
<dbReference type="PANTHER" id="PTHR43981:SF2">
    <property type="entry name" value="ENOYL-[ACYL-CARRIER-PROTEIN] REDUCTASE, MITOCHONDRIAL"/>
    <property type="match status" value="1"/>
</dbReference>
<dbReference type="GO" id="GO:0006633">
    <property type="term" value="P:fatty acid biosynthetic process"/>
    <property type="evidence" value="ECO:0007669"/>
    <property type="project" value="UniProtKB-KW"/>
</dbReference>
<dbReference type="InterPro" id="IPR051034">
    <property type="entry name" value="Mito_Enoyl-ACP_Reductase"/>
</dbReference>
<comment type="subcellular location">
    <subcellularLocation>
        <location evidence="1">Mitochondrion</location>
    </subcellularLocation>
</comment>
<keyword evidence="6" id="KW-0809">Transit peptide</keyword>
<sequence length="310" mass="34727">MRRISKITFNEFGLPSEVLKYSKSSEQQDVVRDPSSEIRVKNEVCPCVYPTKPDTFPAVPGGEGLGEVVEAPSSSSFSVGDWVFPTNRKHGTWRTDLVANELDLIKIRNDIDPISAATLKINPSTAYLMLKFFVNLQPGDTIIQNGANSGVGRSVIQIAKCMNVKTVNIVRKREYLLDLKDELIDLGADYVLTEEELRATQLFKSMEITKPKLALNCVGGSSSAELAKTLSFKGKHVTYDISFHGFWLSRWFEEHSREEASTMLNFLAGLVHSNQLRAPPYKLLPLKDFEEAVSLKGFRNAKYILDMSNE</sequence>
<comment type="similarity">
    <text evidence="2">Belongs to the zinc-containing alcohol dehydrogenase family. Quinone oxidoreductase subfamily.</text>
</comment>
<dbReference type="Proteomes" id="UP000675881">
    <property type="component" value="Chromosome 9"/>
</dbReference>
<evidence type="ECO:0000256" key="3">
    <source>
        <dbReference type="ARBA" id="ARBA00022516"/>
    </source>
</evidence>
<evidence type="ECO:0000256" key="8">
    <source>
        <dbReference type="ARBA" id="ARBA00023098"/>
    </source>
</evidence>
<evidence type="ECO:0000256" key="11">
    <source>
        <dbReference type="ARBA" id="ARBA00038963"/>
    </source>
</evidence>
<evidence type="ECO:0000256" key="10">
    <source>
        <dbReference type="ARBA" id="ARBA00023160"/>
    </source>
</evidence>
<keyword evidence="3" id="KW-0444">Lipid biosynthesis</keyword>
<dbReference type="EMBL" id="HG994588">
    <property type="protein sequence ID" value="CAF3040007.1"/>
    <property type="molecule type" value="Genomic_DNA"/>
</dbReference>
<keyword evidence="7 16" id="KW-0560">Oxidoreductase</keyword>
<dbReference type="PANTHER" id="PTHR43981">
    <property type="entry name" value="ENOYL-[ACYL-CARRIER-PROTEIN] REDUCTASE, MITOCHONDRIAL"/>
    <property type="match status" value="1"/>
</dbReference>
<keyword evidence="8" id="KW-0443">Lipid metabolism</keyword>
<dbReference type="OrthoDB" id="7482721at2759"/>
<keyword evidence="5" id="KW-0521">NADP</keyword>
<feature type="domain" description="Enoyl reductase (ER)" evidence="15">
    <location>
        <begin position="13"/>
        <end position="305"/>
    </location>
</feature>
<evidence type="ECO:0000313" key="17">
    <source>
        <dbReference type="Proteomes" id="UP000675881"/>
    </source>
</evidence>
<organism evidence="16 17">
    <name type="scientific">Lepeophtheirus salmonis</name>
    <name type="common">Salmon louse</name>
    <name type="synonym">Caligus salmonis</name>
    <dbReference type="NCBI Taxonomy" id="72036"/>
    <lineage>
        <taxon>Eukaryota</taxon>
        <taxon>Metazoa</taxon>
        <taxon>Ecdysozoa</taxon>
        <taxon>Arthropoda</taxon>
        <taxon>Crustacea</taxon>
        <taxon>Multicrustacea</taxon>
        <taxon>Hexanauplia</taxon>
        <taxon>Copepoda</taxon>
        <taxon>Siphonostomatoida</taxon>
        <taxon>Caligidae</taxon>
        <taxon>Lepeophtheirus</taxon>
    </lineage>
</organism>
<evidence type="ECO:0000259" key="15">
    <source>
        <dbReference type="SMART" id="SM00829"/>
    </source>
</evidence>
<dbReference type="CDD" id="cd08290">
    <property type="entry name" value="ETR"/>
    <property type="match status" value="1"/>
</dbReference>
<evidence type="ECO:0000256" key="7">
    <source>
        <dbReference type="ARBA" id="ARBA00023002"/>
    </source>
</evidence>
<evidence type="ECO:0000256" key="2">
    <source>
        <dbReference type="ARBA" id="ARBA00010371"/>
    </source>
</evidence>
<evidence type="ECO:0000256" key="9">
    <source>
        <dbReference type="ARBA" id="ARBA00023128"/>
    </source>
</evidence>
<dbReference type="GO" id="GO:0141148">
    <property type="term" value="F:enoyl-[acyl-carrier-protein] reductase (NADPH) activity"/>
    <property type="evidence" value="ECO:0007669"/>
    <property type="project" value="UniProtKB-EC"/>
</dbReference>
<dbReference type="InterPro" id="IPR011032">
    <property type="entry name" value="GroES-like_sf"/>
</dbReference>
<keyword evidence="4" id="KW-0276">Fatty acid metabolism</keyword>
<evidence type="ECO:0000256" key="12">
    <source>
        <dbReference type="ARBA" id="ARBA00041058"/>
    </source>
</evidence>
<keyword evidence="10" id="KW-0275">Fatty acid biosynthesis</keyword>
<gene>
    <name evidence="16" type="ORF">LSAA_14938</name>
</gene>
<dbReference type="SUPFAM" id="SSF51735">
    <property type="entry name" value="NAD(P)-binding Rossmann-fold domains"/>
    <property type="match status" value="1"/>
</dbReference>
<keyword evidence="17" id="KW-1185">Reference proteome</keyword>
<dbReference type="Gene3D" id="3.40.50.720">
    <property type="entry name" value="NAD(P)-binding Rossmann-like Domain"/>
    <property type="match status" value="1"/>
</dbReference>
<name>A0A7R8HE84_LEPSM</name>
<evidence type="ECO:0000313" key="16">
    <source>
        <dbReference type="EMBL" id="CAF3040007.1"/>
    </source>
</evidence>
<evidence type="ECO:0000256" key="13">
    <source>
        <dbReference type="ARBA" id="ARBA00042123"/>
    </source>
</evidence>
<evidence type="ECO:0000256" key="6">
    <source>
        <dbReference type="ARBA" id="ARBA00022946"/>
    </source>
</evidence>
<protein>
    <recommendedName>
        <fullName evidence="12">Enoyl-[acyl-carrier-protein] reductase, mitochondrial</fullName>
        <ecNumber evidence="11">1.3.1.104</ecNumber>
    </recommendedName>
    <alternativeName>
        <fullName evidence="13">2-enoyl thioester reductase</fullName>
    </alternativeName>
</protein>
<evidence type="ECO:0000256" key="1">
    <source>
        <dbReference type="ARBA" id="ARBA00004173"/>
    </source>
</evidence>
<evidence type="ECO:0000256" key="5">
    <source>
        <dbReference type="ARBA" id="ARBA00022857"/>
    </source>
</evidence>
<dbReference type="SMART" id="SM00829">
    <property type="entry name" value="PKS_ER"/>
    <property type="match status" value="1"/>
</dbReference>
<reference evidence="16" key="1">
    <citation type="submission" date="2021-02" db="EMBL/GenBank/DDBJ databases">
        <authorList>
            <person name="Bekaert M."/>
        </authorList>
    </citation>
    <scope>NUCLEOTIDE SEQUENCE</scope>
    <source>
        <strain evidence="16">IoA-00</strain>
    </source>
</reference>
<proteinExistence type="inferred from homology"/>
<dbReference type="EC" id="1.3.1.104" evidence="11"/>
<accession>A0A7R8HE84</accession>
<dbReference type="InterPro" id="IPR036291">
    <property type="entry name" value="NAD(P)-bd_dom_sf"/>
</dbReference>
<dbReference type="AlphaFoldDB" id="A0A7R8HE84"/>
<dbReference type="GO" id="GO:0005739">
    <property type="term" value="C:mitochondrion"/>
    <property type="evidence" value="ECO:0007669"/>
    <property type="project" value="UniProtKB-SubCell"/>
</dbReference>
<comment type="catalytic activity">
    <reaction evidence="14">
        <text>a 2,3-saturated acyl-[ACP] + NADP(+) = a (2E)-enoyl-[ACP] + NADPH + H(+)</text>
        <dbReference type="Rhea" id="RHEA:22564"/>
        <dbReference type="Rhea" id="RHEA-COMP:9925"/>
        <dbReference type="Rhea" id="RHEA-COMP:9926"/>
        <dbReference type="ChEBI" id="CHEBI:15378"/>
        <dbReference type="ChEBI" id="CHEBI:57783"/>
        <dbReference type="ChEBI" id="CHEBI:58349"/>
        <dbReference type="ChEBI" id="CHEBI:78784"/>
        <dbReference type="ChEBI" id="CHEBI:78785"/>
        <dbReference type="EC" id="1.3.1.104"/>
    </reaction>
</comment>